<name>A0A8J3I4U5_9CHLR</name>
<proteinExistence type="predicted"/>
<sequence length="134" mass="15074">MSRRAYPSDLTNSQWAMLEPLIPSPAEEAPNLTYERREIVNAILYVLPSGCSWRLLPHVSQLGAPSTGSLEGLIGTGSRQVFGGWRLSDPGLELHYERLVFRKGQQRIVYAVVSDCFNYVKLSQILRKDPTNRA</sequence>
<comment type="caution">
    <text evidence="2">The sequence shown here is derived from an EMBL/GenBank/DDBJ whole genome shotgun (WGS) entry which is preliminary data.</text>
</comment>
<evidence type="ECO:0000313" key="2">
    <source>
        <dbReference type="EMBL" id="GHO50297.1"/>
    </source>
</evidence>
<protein>
    <recommendedName>
        <fullName evidence="1">Insertion element IS402-like domain-containing protein</fullName>
    </recommendedName>
</protein>
<gene>
    <name evidence="2" type="ORF">KSX_84600</name>
</gene>
<dbReference type="EMBL" id="BNJF01000008">
    <property type="protein sequence ID" value="GHO50297.1"/>
    <property type="molecule type" value="Genomic_DNA"/>
</dbReference>
<dbReference type="Pfam" id="PF13340">
    <property type="entry name" value="DUF4096"/>
    <property type="match status" value="1"/>
</dbReference>
<organism evidence="2 3">
    <name type="scientific">Ktedonospora formicarum</name>
    <dbReference type="NCBI Taxonomy" id="2778364"/>
    <lineage>
        <taxon>Bacteria</taxon>
        <taxon>Bacillati</taxon>
        <taxon>Chloroflexota</taxon>
        <taxon>Ktedonobacteria</taxon>
        <taxon>Ktedonobacterales</taxon>
        <taxon>Ktedonobacteraceae</taxon>
        <taxon>Ktedonospora</taxon>
    </lineage>
</organism>
<dbReference type="Proteomes" id="UP000612362">
    <property type="component" value="Unassembled WGS sequence"/>
</dbReference>
<evidence type="ECO:0000313" key="3">
    <source>
        <dbReference type="Proteomes" id="UP000612362"/>
    </source>
</evidence>
<accession>A0A8J3I4U5</accession>
<dbReference type="PANTHER" id="PTHR30007:SF0">
    <property type="entry name" value="TRANSPOSASE"/>
    <property type="match status" value="1"/>
</dbReference>
<reference evidence="2" key="1">
    <citation type="submission" date="2020-10" db="EMBL/GenBank/DDBJ databases">
        <title>Taxonomic study of unclassified bacteria belonging to the class Ktedonobacteria.</title>
        <authorList>
            <person name="Yabe S."/>
            <person name="Wang C.M."/>
            <person name="Zheng Y."/>
            <person name="Sakai Y."/>
            <person name="Cavaletti L."/>
            <person name="Monciardini P."/>
            <person name="Donadio S."/>
        </authorList>
    </citation>
    <scope>NUCLEOTIDE SEQUENCE</scope>
    <source>
        <strain evidence="2">SOSP1-1</strain>
    </source>
</reference>
<dbReference type="InterPro" id="IPR025161">
    <property type="entry name" value="IS402-like_dom"/>
</dbReference>
<feature type="domain" description="Insertion element IS402-like" evidence="1">
    <location>
        <begin position="10"/>
        <end position="58"/>
    </location>
</feature>
<dbReference type="RefSeq" id="WP_220199351.1">
    <property type="nucleotide sequence ID" value="NZ_BNJF01000008.1"/>
</dbReference>
<dbReference type="PANTHER" id="PTHR30007">
    <property type="entry name" value="PHP DOMAIN PROTEIN"/>
    <property type="match status" value="1"/>
</dbReference>
<evidence type="ECO:0000259" key="1">
    <source>
        <dbReference type="Pfam" id="PF13340"/>
    </source>
</evidence>
<keyword evidence="3" id="KW-1185">Reference proteome</keyword>
<dbReference type="AlphaFoldDB" id="A0A8J3I4U5"/>